<keyword evidence="2" id="KW-1185">Reference proteome</keyword>
<sequence>MRKGRLGAIGLGTGLVLAAVLAVGFGIAQAASGSAKATSPLQKACGGKIVVQTDWFPEPEHGALYQLAGTNGTLDAKRGRYTGQIGKTGVQLEIRSGGPFTGFQQPISQLYQDSSITIGYVTTDEAVQLSKKLPTVAIVAPLEFSPQILMWNPQKLSISRFQDIANSGAKVLVFEGGVWVDYLVSRGWVNKNQVDTSYDGSPTRFVASDGAIVQQGFATSEPYQYLHDIKQWGKPVKYLMIKNSGYVPYPQALAAKPDVVKSKRACFKLLVPLVQKAQVDFLAKPAAVNDKLVQIVDDMKTFWVLTKAGNAWNADQQRKLGLVQNGPNCTLGDFNMKRTQQLINLLKPIYTAKGLDTFDPNLKAAQIVTNEFINPKIGLKSKRCT</sequence>
<evidence type="ECO:0008006" key="3">
    <source>
        <dbReference type="Google" id="ProtNLM"/>
    </source>
</evidence>
<reference evidence="2" key="2">
    <citation type="journal article" date="2019" name="MicrobiologyOpen">
        <title>High-quality draft genome sequence of Gaiella occulta isolated from a 150 meter deep mineral water borehole and comparison with the genome sequences of other deep-branching lineages of the phylum Actinobacteria.</title>
        <authorList>
            <person name="Severino R."/>
            <person name="Froufe H.J.C."/>
            <person name="Barroso C."/>
            <person name="Albuquerque L."/>
            <person name="Lobo-da-Cunha A."/>
            <person name="da Costa M.S."/>
            <person name="Egas C."/>
        </authorList>
    </citation>
    <scope>NUCLEOTIDE SEQUENCE [LARGE SCALE GENOMIC DNA]</scope>
    <source>
        <strain evidence="2">F2-233</strain>
    </source>
</reference>
<dbReference type="GO" id="GO:0009228">
    <property type="term" value="P:thiamine biosynthetic process"/>
    <property type="evidence" value="ECO:0007669"/>
    <property type="project" value="InterPro"/>
</dbReference>
<comment type="caution">
    <text evidence="1">The sequence shown here is derived from an EMBL/GenBank/DDBJ whole genome shotgun (WGS) entry which is preliminary data.</text>
</comment>
<dbReference type="InterPro" id="IPR027939">
    <property type="entry name" value="NMT1/THI5"/>
</dbReference>
<dbReference type="PANTHER" id="PTHR31528">
    <property type="entry name" value="4-AMINO-5-HYDROXYMETHYL-2-METHYLPYRIMIDINE PHOSPHATE SYNTHASE THI11-RELATED"/>
    <property type="match status" value="1"/>
</dbReference>
<dbReference type="AlphaFoldDB" id="A0A7M2YZF4"/>
<evidence type="ECO:0000313" key="1">
    <source>
        <dbReference type="EMBL" id="RDI75525.1"/>
    </source>
</evidence>
<dbReference type="RefSeq" id="WP_147281201.1">
    <property type="nucleotide sequence ID" value="NZ_QQZY01000002.1"/>
</dbReference>
<reference evidence="1 2" key="1">
    <citation type="submission" date="2018-07" db="EMBL/GenBank/DDBJ databases">
        <title>High-quality-draft genome sequence of Gaiella occulta.</title>
        <authorList>
            <person name="Severino R."/>
            <person name="Froufe H.J.C."/>
            <person name="Rainey F.A."/>
            <person name="Barroso C."/>
            <person name="Albuquerque L."/>
            <person name="Lobo-Da-Cunha A."/>
            <person name="Da Costa M.S."/>
            <person name="Egas C."/>
        </authorList>
    </citation>
    <scope>NUCLEOTIDE SEQUENCE [LARGE SCALE GENOMIC DNA]</scope>
    <source>
        <strain evidence="1 2">F2-233</strain>
    </source>
</reference>
<accession>A0A7M2YZF4</accession>
<dbReference type="Proteomes" id="UP000254134">
    <property type="component" value="Unassembled WGS sequence"/>
</dbReference>
<organism evidence="1 2">
    <name type="scientific">Gaiella occulta</name>
    <dbReference type="NCBI Taxonomy" id="1002870"/>
    <lineage>
        <taxon>Bacteria</taxon>
        <taxon>Bacillati</taxon>
        <taxon>Actinomycetota</taxon>
        <taxon>Thermoleophilia</taxon>
        <taxon>Gaiellales</taxon>
        <taxon>Gaiellaceae</taxon>
        <taxon>Gaiella</taxon>
    </lineage>
</organism>
<dbReference type="OrthoDB" id="3595952at2"/>
<evidence type="ECO:0000313" key="2">
    <source>
        <dbReference type="Proteomes" id="UP000254134"/>
    </source>
</evidence>
<dbReference type="PANTHER" id="PTHR31528:SF3">
    <property type="entry name" value="THIAMINE BIOSYNTHESIS PROTEIN HI_0357-RELATED"/>
    <property type="match status" value="1"/>
</dbReference>
<name>A0A7M2YZF4_9ACTN</name>
<proteinExistence type="predicted"/>
<gene>
    <name evidence="1" type="ORF">Gocc_1323</name>
</gene>
<protein>
    <recommendedName>
        <fullName evidence="3">ABC transporter substrate-binding protein</fullName>
    </recommendedName>
</protein>
<dbReference type="EMBL" id="QQZY01000002">
    <property type="protein sequence ID" value="RDI75525.1"/>
    <property type="molecule type" value="Genomic_DNA"/>
</dbReference>
<dbReference type="Gene3D" id="3.40.190.10">
    <property type="entry name" value="Periplasmic binding protein-like II"/>
    <property type="match status" value="2"/>
</dbReference>